<evidence type="ECO:0000313" key="2">
    <source>
        <dbReference type="Proteomes" id="UP000054558"/>
    </source>
</evidence>
<dbReference type="OMA" id="FQPALWK"/>
<gene>
    <name evidence="1" type="ORF">KFL_015680010</name>
</gene>
<organism evidence="1 2">
    <name type="scientific">Klebsormidium nitens</name>
    <name type="common">Green alga</name>
    <name type="synonym">Ulothrix nitens</name>
    <dbReference type="NCBI Taxonomy" id="105231"/>
    <lineage>
        <taxon>Eukaryota</taxon>
        <taxon>Viridiplantae</taxon>
        <taxon>Streptophyta</taxon>
        <taxon>Klebsormidiophyceae</taxon>
        <taxon>Klebsormidiales</taxon>
        <taxon>Klebsormidiaceae</taxon>
        <taxon>Klebsormidium</taxon>
    </lineage>
</organism>
<keyword evidence="2" id="KW-1185">Reference proteome</keyword>
<protein>
    <submittedName>
        <fullName evidence="1">Uncharacterized protein</fullName>
    </submittedName>
</protein>
<evidence type="ECO:0000313" key="1">
    <source>
        <dbReference type="EMBL" id="GAQ93481.1"/>
    </source>
</evidence>
<accession>A0A1Y1IVQ1</accession>
<dbReference type="AlphaFoldDB" id="A0A1Y1IVQ1"/>
<reference evidence="1 2" key="1">
    <citation type="journal article" date="2014" name="Nat. Commun.">
        <title>Klebsormidium flaccidum genome reveals primary factors for plant terrestrial adaptation.</title>
        <authorList>
            <person name="Hori K."/>
            <person name="Maruyama F."/>
            <person name="Fujisawa T."/>
            <person name="Togashi T."/>
            <person name="Yamamoto N."/>
            <person name="Seo M."/>
            <person name="Sato S."/>
            <person name="Yamada T."/>
            <person name="Mori H."/>
            <person name="Tajima N."/>
            <person name="Moriyama T."/>
            <person name="Ikeuchi M."/>
            <person name="Watanabe M."/>
            <person name="Wada H."/>
            <person name="Kobayashi K."/>
            <person name="Saito M."/>
            <person name="Masuda T."/>
            <person name="Sasaki-Sekimoto Y."/>
            <person name="Mashiguchi K."/>
            <person name="Awai K."/>
            <person name="Shimojima M."/>
            <person name="Masuda S."/>
            <person name="Iwai M."/>
            <person name="Nobusawa T."/>
            <person name="Narise T."/>
            <person name="Kondo S."/>
            <person name="Saito H."/>
            <person name="Sato R."/>
            <person name="Murakawa M."/>
            <person name="Ihara Y."/>
            <person name="Oshima-Yamada Y."/>
            <person name="Ohtaka K."/>
            <person name="Satoh M."/>
            <person name="Sonobe K."/>
            <person name="Ishii M."/>
            <person name="Ohtani R."/>
            <person name="Kanamori-Sato M."/>
            <person name="Honoki R."/>
            <person name="Miyazaki D."/>
            <person name="Mochizuki H."/>
            <person name="Umetsu J."/>
            <person name="Higashi K."/>
            <person name="Shibata D."/>
            <person name="Kamiya Y."/>
            <person name="Sato N."/>
            <person name="Nakamura Y."/>
            <person name="Tabata S."/>
            <person name="Ida S."/>
            <person name="Kurokawa K."/>
            <person name="Ohta H."/>
        </authorList>
    </citation>
    <scope>NUCLEOTIDE SEQUENCE [LARGE SCALE GENOMIC DNA]</scope>
    <source>
        <strain evidence="1 2">NIES-2285</strain>
    </source>
</reference>
<proteinExistence type="predicted"/>
<dbReference type="Proteomes" id="UP000054558">
    <property type="component" value="Unassembled WGS sequence"/>
</dbReference>
<feature type="non-terminal residue" evidence="1">
    <location>
        <position position="1"/>
    </location>
</feature>
<dbReference type="EMBL" id="DF238517">
    <property type="protein sequence ID" value="GAQ93481.1"/>
    <property type="molecule type" value="Genomic_DNA"/>
</dbReference>
<sequence length="151" mass="16581">SLQERDRPQNKVLFARDVLADLMGVKGSEEEPLDGALDNYEVTESSIQAVYTAKIGASQERLAKVRGDYGIRQKAALDKLTPNLKRNLVKKVISIGLGLDFLLSKTSNNKFVGPHVFQPALWKELHDQYGNTPSSSEADVALIVNPTVDTS</sequence>
<name>A0A1Y1IVQ1_KLENI</name>